<dbReference type="Proteomes" id="UP000230027">
    <property type="component" value="Unassembled WGS sequence"/>
</dbReference>
<protein>
    <recommendedName>
        <fullName evidence="1">Transposase IS200-like domain-containing protein</fullName>
    </recommendedName>
</protein>
<reference evidence="3" key="1">
    <citation type="submission" date="2017-09" db="EMBL/GenBank/DDBJ databases">
        <title>Depth-based differentiation of microbial function through sediment-hosted aquifers and enrichment of novel symbionts in the deep terrestrial subsurface.</title>
        <authorList>
            <person name="Probst A.J."/>
            <person name="Ladd B."/>
            <person name="Jarett J.K."/>
            <person name="Geller-Mcgrath D.E."/>
            <person name="Sieber C.M.K."/>
            <person name="Emerson J.B."/>
            <person name="Anantharaman K."/>
            <person name="Thomas B.C."/>
            <person name="Malmstrom R."/>
            <person name="Stieglmeier M."/>
            <person name="Klingl A."/>
            <person name="Woyke T."/>
            <person name="Ryan C.M."/>
            <person name="Banfield J.F."/>
        </authorList>
    </citation>
    <scope>NUCLEOTIDE SEQUENCE [LARGE SCALE GENOMIC DNA]</scope>
</reference>
<dbReference type="SMART" id="SM01321">
    <property type="entry name" value="Y1_Tnp"/>
    <property type="match status" value="1"/>
</dbReference>
<dbReference type="PANTHER" id="PTHR34322">
    <property type="entry name" value="TRANSPOSASE, Y1_TNP DOMAIN-CONTAINING"/>
    <property type="match status" value="1"/>
</dbReference>
<sequence length="240" mass="28239">MPYKNIVKKFSEGVYYHAYNRGYNKQVIFHDKQDYATFMFLLKKYLDLDFREARVMPTGEVVFIKSNSLVKDVELHAFSLMPNHFHMLIKQKSKKGMPKLIGRVSQAYTHYYNEKYEKIGSIWQGTYKAVLIRNEQQFLHVSRYIHINVSEILAELIKSGIVPDRDSPVSGLSLYEYSSYPTYLGIKKLNWLKTEDVLYHFISKSTSKEKAYQKFVEGKAQNVSKDIIEEIEDIERFVES</sequence>
<dbReference type="AlphaFoldDB" id="A0A2M7U624"/>
<dbReference type="GO" id="GO:0004803">
    <property type="term" value="F:transposase activity"/>
    <property type="evidence" value="ECO:0007669"/>
    <property type="project" value="InterPro"/>
</dbReference>
<dbReference type="SUPFAM" id="SSF143422">
    <property type="entry name" value="Transposase IS200-like"/>
    <property type="match status" value="1"/>
</dbReference>
<gene>
    <name evidence="2" type="ORF">COY14_00205</name>
</gene>
<organism evidence="2 3">
    <name type="scientific">Candidatus Roizmanbacteria bacterium CG_4_10_14_0_2_um_filter_36_9</name>
    <dbReference type="NCBI Taxonomy" id="1974823"/>
    <lineage>
        <taxon>Bacteria</taxon>
        <taxon>Candidatus Roizmaniibacteriota</taxon>
    </lineage>
</organism>
<evidence type="ECO:0000313" key="2">
    <source>
        <dbReference type="EMBL" id="PIZ66511.1"/>
    </source>
</evidence>
<evidence type="ECO:0000259" key="1">
    <source>
        <dbReference type="SMART" id="SM01321"/>
    </source>
</evidence>
<dbReference type="EMBL" id="PFOD01000006">
    <property type="protein sequence ID" value="PIZ66511.1"/>
    <property type="molecule type" value="Genomic_DNA"/>
</dbReference>
<accession>A0A2M7U624</accession>
<name>A0A2M7U624_9BACT</name>
<dbReference type="PANTHER" id="PTHR34322:SF2">
    <property type="entry name" value="TRANSPOSASE IS200-LIKE DOMAIN-CONTAINING PROTEIN"/>
    <property type="match status" value="1"/>
</dbReference>
<dbReference type="InterPro" id="IPR036515">
    <property type="entry name" value="Transposase_17_sf"/>
</dbReference>
<comment type="caution">
    <text evidence="2">The sequence shown here is derived from an EMBL/GenBank/DDBJ whole genome shotgun (WGS) entry which is preliminary data.</text>
</comment>
<dbReference type="GO" id="GO:0003677">
    <property type="term" value="F:DNA binding"/>
    <property type="evidence" value="ECO:0007669"/>
    <property type="project" value="InterPro"/>
</dbReference>
<dbReference type="InterPro" id="IPR002686">
    <property type="entry name" value="Transposase_17"/>
</dbReference>
<feature type="domain" description="Transposase IS200-like" evidence="1">
    <location>
        <begin position="11"/>
        <end position="148"/>
    </location>
</feature>
<evidence type="ECO:0000313" key="3">
    <source>
        <dbReference type="Proteomes" id="UP000230027"/>
    </source>
</evidence>
<dbReference type="GO" id="GO:0006313">
    <property type="term" value="P:DNA transposition"/>
    <property type="evidence" value="ECO:0007669"/>
    <property type="project" value="InterPro"/>
</dbReference>
<dbReference type="Pfam" id="PF01797">
    <property type="entry name" value="Y1_Tnp"/>
    <property type="match status" value="1"/>
</dbReference>
<proteinExistence type="predicted"/>
<dbReference type="Gene3D" id="3.30.70.1290">
    <property type="entry name" value="Transposase IS200-like"/>
    <property type="match status" value="1"/>
</dbReference>